<dbReference type="AlphaFoldDB" id="A0AB40ART7"/>
<reference evidence="6" key="1">
    <citation type="submission" date="2025-08" db="UniProtKB">
        <authorList>
            <consortium name="RefSeq"/>
        </authorList>
    </citation>
    <scope>IDENTIFICATION</scope>
</reference>
<evidence type="ECO:0000256" key="4">
    <source>
        <dbReference type="RuleBase" id="RU362057"/>
    </source>
</evidence>
<dbReference type="PANTHER" id="PTHR48047:SF107">
    <property type="entry name" value="UDP-GLYCOSYLTRANSFERASE 92A1-LIKE"/>
    <property type="match status" value="1"/>
</dbReference>
<proteinExistence type="inferred from homology"/>
<dbReference type="InterPro" id="IPR002213">
    <property type="entry name" value="UDP_glucos_trans"/>
</dbReference>
<dbReference type="SUPFAM" id="SSF53756">
    <property type="entry name" value="UDP-Glycosyltransferase/glycogen phosphorylase"/>
    <property type="match status" value="1"/>
</dbReference>
<name>A0AB40ART7_DIOCR</name>
<organism evidence="5 6">
    <name type="scientific">Dioscorea cayennensis subsp. rotundata</name>
    <name type="common">White Guinea yam</name>
    <name type="synonym">Dioscorea rotundata</name>
    <dbReference type="NCBI Taxonomy" id="55577"/>
    <lineage>
        <taxon>Eukaryota</taxon>
        <taxon>Viridiplantae</taxon>
        <taxon>Streptophyta</taxon>
        <taxon>Embryophyta</taxon>
        <taxon>Tracheophyta</taxon>
        <taxon>Spermatophyta</taxon>
        <taxon>Magnoliopsida</taxon>
        <taxon>Liliopsida</taxon>
        <taxon>Dioscoreales</taxon>
        <taxon>Dioscoreaceae</taxon>
        <taxon>Dioscorea</taxon>
    </lineage>
</organism>
<dbReference type="Proteomes" id="UP001515500">
    <property type="component" value="Chromosome 27"/>
</dbReference>
<keyword evidence="2 3" id="KW-0808">Transferase</keyword>
<dbReference type="Pfam" id="PF00201">
    <property type="entry name" value="UDPGT"/>
    <property type="match status" value="1"/>
</dbReference>
<accession>A0AB40ART7</accession>
<dbReference type="RefSeq" id="XP_039117508.1">
    <property type="nucleotide sequence ID" value="XM_039261574.1"/>
</dbReference>
<keyword evidence="3" id="KW-0328">Glycosyltransferase</keyword>
<dbReference type="InterPro" id="IPR035595">
    <property type="entry name" value="UDP_glycos_trans_CS"/>
</dbReference>
<dbReference type="EC" id="2.4.1.-" evidence="4"/>
<dbReference type="GO" id="GO:0035251">
    <property type="term" value="F:UDP-glucosyltransferase activity"/>
    <property type="evidence" value="ECO:0007669"/>
    <property type="project" value="TreeGrafter"/>
</dbReference>
<evidence type="ECO:0000256" key="1">
    <source>
        <dbReference type="ARBA" id="ARBA00009995"/>
    </source>
</evidence>
<keyword evidence="5" id="KW-1185">Reference proteome</keyword>
<evidence type="ECO:0000313" key="6">
    <source>
        <dbReference type="RefSeq" id="XP_039117508.1"/>
    </source>
</evidence>
<gene>
    <name evidence="6" type="primary">LOC120253244</name>
</gene>
<comment type="similarity">
    <text evidence="1 3">Belongs to the UDP-glycosyltransferase family.</text>
</comment>
<dbReference type="PROSITE" id="PS00375">
    <property type="entry name" value="UDPGT"/>
    <property type="match status" value="1"/>
</dbReference>
<evidence type="ECO:0000256" key="2">
    <source>
        <dbReference type="ARBA" id="ARBA00022679"/>
    </source>
</evidence>
<evidence type="ECO:0000313" key="5">
    <source>
        <dbReference type="Proteomes" id="UP001515500"/>
    </source>
</evidence>
<protein>
    <recommendedName>
        <fullName evidence="4">Glycosyltransferase</fullName>
        <ecNumber evidence="4">2.4.1.-</ecNumber>
    </recommendedName>
</protein>
<sequence length="503" mass="56400">MSTTTTTITMKEVKKDHILIFPFMAQGHTIPLLHLATFLSTHHHHLQITIITTSGNAPFLQQYLPSSINLSIFPFPSSPLLPTGVESTDHLPSMDLHPIFAATTTNLRPHFHNLLHSLHLSNSLPLCLISDFFLGWTLDVCRLFSVPRLVFHGMSTFSMFICKSLFVHQPYSSEDELFQIPGAPPSLLLSRHQLPDTILTSGDPNNPVTIFLSEIGATDINSWGVIVNSFSFIERGSTLNSLNHSTRTELVHGFLALSLFSLPKLRKEDDDCLQWLDEKKKKKNSVVYVSFGTQTHVTAEQLEEVAAGLETAECEYLWVVRHASWRPPAGETIPHRRERGKIVRWAPQREVLQHEAVGGFVSHCGWNSVLESMVAGVPVLTWPMMAEQALNEKMIVDELGAGLRLRKVGEDGVVKREEIKDGVRELMVGEKGKRVRMKMEELGRMAMEAVEDGGSSHKSLSELIEELQRCRTNGRDDDQGLEMEKVAIDANSLLEYQDCIQIS</sequence>
<dbReference type="FunFam" id="3.40.50.2000:FF:000107">
    <property type="entry name" value="Glycosyltransferase"/>
    <property type="match status" value="1"/>
</dbReference>
<dbReference type="GeneID" id="120253244"/>
<dbReference type="CDD" id="cd03784">
    <property type="entry name" value="GT1_Gtf-like"/>
    <property type="match status" value="1"/>
</dbReference>
<evidence type="ECO:0000256" key="3">
    <source>
        <dbReference type="RuleBase" id="RU003718"/>
    </source>
</evidence>
<dbReference type="PANTHER" id="PTHR48047">
    <property type="entry name" value="GLYCOSYLTRANSFERASE"/>
    <property type="match status" value="1"/>
</dbReference>
<dbReference type="Gene3D" id="3.40.50.2000">
    <property type="entry name" value="Glycogen Phosphorylase B"/>
    <property type="match status" value="2"/>
</dbReference>